<sequence length="142" mass="15537">MKKLILFAFAVFMVTGLAAQQKEVVKFNEKTHDFGTVKEEDGRITCTFSFDNLLATPISIKNVRASCGCTTPNWSREPIAPNAKGEITVTYNTKGRPGMFQKSVTVTFSDGTQDYTQVLFIKGKVTPRVVATPAPATQPATK</sequence>
<gene>
    <name evidence="2" type="ORF">IAC51_02865</name>
</gene>
<protein>
    <submittedName>
        <fullName evidence="2">DUF1573 domain-containing protein</fullName>
    </submittedName>
</protein>
<reference evidence="2" key="2">
    <citation type="journal article" date="2021" name="PeerJ">
        <title>Extensive microbial diversity within the chicken gut microbiome revealed by metagenomics and culture.</title>
        <authorList>
            <person name="Gilroy R."/>
            <person name="Ravi A."/>
            <person name="Getino M."/>
            <person name="Pursley I."/>
            <person name="Horton D.L."/>
            <person name="Alikhan N.F."/>
            <person name="Baker D."/>
            <person name="Gharbi K."/>
            <person name="Hall N."/>
            <person name="Watson M."/>
            <person name="Adriaenssens E.M."/>
            <person name="Foster-Nyarko E."/>
            <person name="Jarju S."/>
            <person name="Secka A."/>
            <person name="Antonio M."/>
            <person name="Oren A."/>
            <person name="Chaudhuri R.R."/>
            <person name="La Ragione R."/>
            <person name="Hildebrand F."/>
            <person name="Pallen M.J."/>
        </authorList>
    </citation>
    <scope>NUCLEOTIDE SEQUENCE</scope>
    <source>
        <strain evidence="2">3924</strain>
    </source>
</reference>
<evidence type="ECO:0000256" key="1">
    <source>
        <dbReference type="SAM" id="SignalP"/>
    </source>
</evidence>
<evidence type="ECO:0000313" key="2">
    <source>
        <dbReference type="EMBL" id="MBO8439571.1"/>
    </source>
</evidence>
<evidence type="ECO:0000313" key="3">
    <source>
        <dbReference type="Proteomes" id="UP000712007"/>
    </source>
</evidence>
<dbReference type="Proteomes" id="UP000712007">
    <property type="component" value="Unassembled WGS sequence"/>
</dbReference>
<feature type="chain" id="PRO_5037749945" evidence="1">
    <location>
        <begin position="19"/>
        <end position="142"/>
    </location>
</feature>
<reference evidence="2" key="1">
    <citation type="submission" date="2020-10" db="EMBL/GenBank/DDBJ databases">
        <authorList>
            <person name="Gilroy R."/>
        </authorList>
    </citation>
    <scope>NUCLEOTIDE SEQUENCE</scope>
    <source>
        <strain evidence="2">3924</strain>
    </source>
</reference>
<dbReference type="Pfam" id="PF07610">
    <property type="entry name" value="DUF1573"/>
    <property type="match status" value="1"/>
</dbReference>
<comment type="caution">
    <text evidence="2">The sequence shown here is derived from an EMBL/GenBank/DDBJ whole genome shotgun (WGS) entry which is preliminary data.</text>
</comment>
<accession>A0A940DJJ5</accession>
<dbReference type="PANTHER" id="PTHR37833">
    <property type="entry name" value="LIPOPROTEIN-RELATED"/>
    <property type="match status" value="1"/>
</dbReference>
<dbReference type="AlphaFoldDB" id="A0A940DJJ5"/>
<feature type="signal peptide" evidence="1">
    <location>
        <begin position="1"/>
        <end position="18"/>
    </location>
</feature>
<dbReference type="InterPro" id="IPR011467">
    <property type="entry name" value="DUF1573"/>
</dbReference>
<proteinExistence type="predicted"/>
<keyword evidence="1" id="KW-0732">Signal</keyword>
<name>A0A940DJJ5_9BACT</name>
<dbReference type="PANTHER" id="PTHR37833:SF1">
    <property type="entry name" value="SIGNAL PEPTIDE PROTEIN"/>
    <property type="match status" value="1"/>
</dbReference>
<dbReference type="EMBL" id="JADIMV010000050">
    <property type="protein sequence ID" value="MBO8439571.1"/>
    <property type="molecule type" value="Genomic_DNA"/>
</dbReference>
<organism evidence="2 3">
    <name type="scientific">Candidatus Aphodosoma intestinipullorum</name>
    <dbReference type="NCBI Taxonomy" id="2840674"/>
    <lineage>
        <taxon>Bacteria</taxon>
        <taxon>Pseudomonadati</taxon>
        <taxon>Bacteroidota</taxon>
        <taxon>Bacteroidia</taxon>
        <taxon>Bacteroidales</taxon>
        <taxon>Candidatus Aphodosoma</taxon>
    </lineage>
</organism>
<dbReference type="InterPro" id="IPR013783">
    <property type="entry name" value="Ig-like_fold"/>
</dbReference>
<dbReference type="Gene3D" id="2.60.40.10">
    <property type="entry name" value="Immunoglobulins"/>
    <property type="match status" value="1"/>
</dbReference>